<evidence type="ECO:0000256" key="1">
    <source>
        <dbReference type="ARBA" id="ARBA00010378"/>
    </source>
</evidence>
<keyword evidence="3" id="KW-0067">ATP-binding</keyword>
<feature type="region of interest" description="Disordered" evidence="4">
    <location>
        <begin position="365"/>
        <end position="387"/>
    </location>
</feature>
<dbReference type="SUPFAM" id="SSF52540">
    <property type="entry name" value="P-loop containing nucleoside triphosphate hydrolases"/>
    <property type="match status" value="2"/>
</dbReference>
<dbReference type="Gene3D" id="1.10.8.60">
    <property type="match status" value="2"/>
</dbReference>
<reference evidence="7" key="1">
    <citation type="journal article" date="2019" name="Int. J. Syst. Evol. Microbiol.">
        <title>The Global Catalogue of Microorganisms (GCM) 10K type strain sequencing project: providing services to taxonomists for standard genome sequencing and annotation.</title>
        <authorList>
            <consortium name="The Broad Institute Genomics Platform"/>
            <consortium name="The Broad Institute Genome Sequencing Center for Infectious Disease"/>
            <person name="Wu L."/>
            <person name="Ma J."/>
        </authorList>
    </citation>
    <scope>NUCLEOTIDE SEQUENCE [LARGE SCALE GENOMIC DNA]</scope>
    <source>
        <strain evidence="7">JCM 14304</strain>
    </source>
</reference>
<evidence type="ECO:0000256" key="2">
    <source>
        <dbReference type="ARBA" id="ARBA00022741"/>
    </source>
</evidence>
<proteinExistence type="inferred from homology"/>
<dbReference type="InterPro" id="IPR050773">
    <property type="entry name" value="CbxX/CfxQ_RuBisCO_ESX"/>
</dbReference>
<dbReference type="InterPro" id="IPR003959">
    <property type="entry name" value="ATPase_AAA_core"/>
</dbReference>
<evidence type="ECO:0000259" key="5">
    <source>
        <dbReference type="SMART" id="SM00382"/>
    </source>
</evidence>
<feature type="domain" description="AAA+ ATPase" evidence="5">
    <location>
        <begin position="707"/>
        <end position="839"/>
    </location>
</feature>
<name>A0ABP4Q9H4_9ACTN</name>
<sequence>MDQTAPRIGVVAILPEELGVMYDGEPVFDVVGADRPFGVTPEWLDSTRTKVAEIVARVPNDDPTKGRSGYRDGTPRLASNFYFVVRSLLPPLGIVIGGARNLGWLIASEWRTEPETILTDIEGWVAGPTEFVIPFPLRSKLDPALQEPYVRACREMLDLLAGVPGLETRRAAMATMLDDVLADPEFLALHTKELRPAMLKRWAERFGDDQLRRAFPNLSGNPLDLMVYGVNRLQSAYDKIAAATPETEQPFAAELGALLRQLGRTSTPAGLSFTGLGPSGAADVQKALDQKKDVLTPAEWRRRQLDRMSRAVEAGVPYQAREYLAAMYQVSASFNGLPNQPDAPKDLLMTVGFVRRLRDLNALRPTSPADAAVDPAGTPDPQRADPPVDGDPIADLNAMIGLGPVKTRVHELVAEAQVAKLRIDAGLRLPKPMGHLVFSGNPGTGKTTVARILAEVYRDLGMLSSGHLVEVGRADLVASYIGQTAPKVTEVVERALGGVLFIDEAYSLYNDSGKDFGREAIATLIQLMEKYRDNLVVVMAGYPGEMYQLLESNPGVKSRIRTFVNFPDYTDTELHKIFLHAVEQSGFVLGEGVSGLVLTGLQKVPRGPGFGNARTIRTLLERIATLQAVRLAALESPSLEEVRTIEPADVSNLSEESLRDLPRNRDPQAELAAMTGLTDVKATVQRLAAEAKADVLRAQAGMPPPERSRHLMFTGNPGTGKTTVARLVAQIYRDLGLLGVGQLVETTATNMVGEAYGRTGPKVRRLVDQALGGVLFVDEAYAFADLSDLGREAIATLIKLMEEHRDDLVVVLAGYTEPMERLFQLNPGLRSRVPTTVDFPDYSEPELEQIFAYLATKAGYVPAEDVLERIGPLLRQARNAEDFGNGRDVRNLFDAVVAQQAVRINALRDPSVEQIRALTAADVPAEWRTAETPVSMGFQVRR</sequence>
<comment type="similarity">
    <text evidence="1">Belongs to the CbxX/CfxQ family.</text>
</comment>
<evidence type="ECO:0000256" key="3">
    <source>
        <dbReference type="ARBA" id="ARBA00022840"/>
    </source>
</evidence>
<dbReference type="PANTHER" id="PTHR43392:SF2">
    <property type="entry name" value="AAA-TYPE ATPASE FAMILY PROTEIN _ ANKYRIN REPEAT FAMILY PROTEIN"/>
    <property type="match status" value="1"/>
</dbReference>
<comment type="caution">
    <text evidence="6">The sequence shown here is derived from an EMBL/GenBank/DDBJ whole genome shotgun (WGS) entry which is preliminary data.</text>
</comment>
<dbReference type="Pfam" id="PF17866">
    <property type="entry name" value="AAA_lid_6"/>
    <property type="match status" value="2"/>
</dbReference>
<accession>A0ABP4Q9H4</accession>
<organism evidence="6 7">
    <name type="scientific">Kribbella karoonensis</name>
    <dbReference type="NCBI Taxonomy" id="324851"/>
    <lineage>
        <taxon>Bacteria</taxon>
        <taxon>Bacillati</taxon>
        <taxon>Actinomycetota</taxon>
        <taxon>Actinomycetes</taxon>
        <taxon>Propionibacteriales</taxon>
        <taxon>Kribbellaceae</taxon>
        <taxon>Kribbella</taxon>
    </lineage>
</organism>
<dbReference type="InterPro" id="IPR027417">
    <property type="entry name" value="P-loop_NTPase"/>
</dbReference>
<keyword evidence="7" id="KW-1185">Reference proteome</keyword>
<protein>
    <recommendedName>
        <fullName evidence="5">AAA+ ATPase domain-containing protein</fullName>
    </recommendedName>
</protein>
<feature type="domain" description="AAA+ ATPase" evidence="5">
    <location>
        <begin position="432"/>
        <end position="568"/>
    </location>
</feature>
<dbReference type="Pfam" id="PF00004">
    <property type="entry name" value="AAA"/>
    <property type="match status" value="2"/>
</dbReference>
<keyword evidence="2" id="KW-0547">Nucleotide-binding</keyword>
<gene>
    <name evidence="6" type="ORF">GCM10009742_60430</name>
</gene>
<dbReference type="EMBL" id="BAAAND010000009">
    <property type="protein sequence ID" value="GAA1603778.1"/>
    <property type="molecule type" value="Genomic_DNA"/>
</dbReference>
<dbReference type="InterPro" id="IPR000641">
    <property type="entry name" value="CbxX/CfxQ"/>
</dbReference>
<dbReference type="CDD" id="cd00009">
    <property type="entry name" value="AAA"/>
    <property type="match status" value="2"/>
</dbReference>
<dbReference type="Gene3D" id="3.40.50.300">
    <property type="entry name" value="P-loop containing nucleotide triphosphate hydrolases"/>
    <property type="match status" value="2"/>
</dbReference>
<evidence type="ECO:0000256" key="4">
    <source>
        <dbReference type="SAM" id="MobiDB-lite"/>
    </source>
</evidence>
<evidence type="ECO:0000313" key="7">
    <source>
        <dbReference type="Proteomes" id="UP001500190"/>
    </source>
</evidence>
<dbReference type="InterPro" id="IPR003593">
    <property type="entry name" value="AAA+_ATPase"/>
</dbReference>
<dbReference type="PANTHER" id="PTHR43392">
    <property type="entry name" value="AAA-TYPE ATPASE FAMILY PROTEIN / ANKYRIN REPEAT FAMILY PROTEIN"/>
    <property type="match status" value="1"/>
</dbReference>
<dbReference type="InterPro" id="IPR041627">
    <property type="entry name" value="AAA_lid_6"/>
</dbReference>
<evidence type="ECO:0000313" key="6">
    <source>
        <dbReference type="EMBL" id="GAA1603778.1"/>
    </source>
</evidence>
<dbReference type="Proteomes" id="UP001500190">
    <property type="component" value="Unassembled WGS sequence"/>
</dbReference>
<dbReference type="PRINTS" id="PR00819">
    <property type="entry name" value="CBXCFQXSUPER"/>
</dbReference>
<dbReference type="SMART" id="SM00382">
    <property type="entry name" value="AAA"/>
    <property type="match status" value="2"/>
</dbReference>